<keyword evidence="10" id="KW-1185">Reference proteome</keyword>
<keyword evidence="7" id="KW-1133">Transmembrane helix</keyword>
<feature type="transmembrane region" description="Helical" evidence="7">
    <location>
        <begin position="72"/>
        <end position="90"/>
    </location>
</feature>
<dbReference type="PROSITE" id="PS51379">
    <property type="entry name" value="4FE4S_FER_2"/>
    <property type="match status" value="2"/>
</dbReference>
<gene>
    <name evidence="9" type="primary">yccM-2_2</name>
    <name evidence="9" type="ORF">DESUT3_14250</name>
</gene>
<dbReference type="InterPro" id="IPR052378">
    <property type="entry name" value="NosR_regulator"/>
</dbReference>
<dbReference type="Pfam" id="PF12801">
    <property type="entry name" value="Fer4_5"/>
    <property type="match status" value="1"/>
</dbReference>
<evidence type="ECO:0000256" key="6">
    <source>
        <dbReference type="ARBA" id="ARBA00023136"/>
    </source>
</evidence>
<name>A0ABM8HR30_9BACT</name>
<evidence type="ECO:0000313" key="9">
    <source>
        <dbReference type="EMBL" id="BCR04356.1"/>
    </source>
</evidence>
<evidence type="ECO:0000256" key="1">
    <source>
        <dbReference type="ARBA" id="ARBA00004236"/>
    </source>
</evidence>
<dbReference type="Pfam" id="PF13237">
    <property type="entry name" value="Fer4_10"/>
    <property type="match status" value="1"/>
</dbReference>
<dbReference type="InterPro" id="IPR017900">
    <property type="entry name" value="4Fe4S_Fe_S_CS"/>
</dbReference>
<dbReference type="PANTHER" id="PTHR30224">
    <property type="entry name" value="ELECTRON TRANSPORT PROTEIN"/>
    <property type="match status" value="1"/>
</dbReference>
<keyword evidence="3" id="KW-0479">Metal-binding</keyword>
<feature type="transmembrane region" description="Helical" evidence="7">
    <location>
        <begin position="173"/>
        <end position="195"/>
    </location>
</feature>
<reference evidence="9 10" key="2">
    <citation type="journal article" date="2021" name="Int. J. Syst. Evol. Microbiol.">
        <title>Isolation and Polyphasic Characterization of Desulfuromonas versatilis sp. Nov., an Electrogenic Bacteria Capable of Versatile Metabolism Isolated from a Graphene Oxide-Reducing Enrichment Culture.</title>
        <authorList>
            <person name="Xie L."/>
            <person name="Yoshida N."/>
            <person name="Ishii S."/>
            <person name="Meng L."/>
        </authorList>
    </citation>
    <scope>NUCLEOTIDE SEQUENCE [LARGE SCALE GENOMIC DNA]</scope>
    <source>
        <strain evidence="9 10">NIT-T3</strain>
    </source>
</reference>
<proteinExistence type="predicted"/>
<organism evidence="9 10">
    <name type="scientific">Desulfuromonas versatilis</name>
    <dbReference type="NCBI Taxonomy" id="2802975"/>
    <lineage>
        <taxon>Bacteria</taxon>
        <taxon>Pseudomonadati</taxon>
        <taxon>Thermodesulfobacteriota</taxon>
        <taxon>Desulfuromonadia</taxon>
        <taxon>Desulfuromonadales</taxon>
        <taxon>Desulfuromonadaceae</taxon>
        <taxon>Desulfuromonas</taxon>
    </lineage>
</organism>
<dbReference type="Proteomes" id="UP001319827">
    <property type="component" value="Chromosome"/>
</dbReference>
<feature type="transmembrane region" description="Helical" evidence="7">
    <location>
        <begin position="286"/>
        <end position="308"/>
    </location>
</feature>
<keyword evidence="6 7" id="KW-0472">Membrane</keyword>
<evidence type="ECO:0000256" key="4">
    <source>
        <dbReference type="ARBA" id="ARBA00023004"/>
    </source>
</evidence>
<reference evidence="9 10" key="1">
    <citation type="journal article" date="2016" name="C (Basel)">
        <title>Selective Growth of and Electricity Production by Marine Exoelectrogenic Bacteria in Self-Aggregated Hydrogel of Microbially Reduced Graphene Oxide.</title>
        <authorList>
            <person name="Yoshida N."/>
            <person name="Goto Y."/>
            <person name="Miyata Y."/>
        </authorList>
    </citation>
    <scope>NUCLEOTIDE SEQUENCE [LARGE SCALE GENOMIC DNA]</scope>
    <source>
        <strain evidence="9 10">NIT-T3</strain>
    </source>
</reference>
<evidence type="ECO:0000256" key="2">
    <source>
        <dbReference type="ARBA" id="ARBA00022475"/>
    </source>
</evidence>
<feature type="domain" description="4Fe-4S ferredoxin-type" evidence="8">
    <location>
        <begin position="247"/>
        <end position="276"/>
    </location>
</feature>
<comment type="subcellular location">
    <subcellularLocation>
        <location evidence="1">Cell membrane</location>
    </subcellularLocation>
</comment>
<dbReference type="InterPro" id="IPR017896">
    <property type="entry name" value="4Fe4S_Fe-S-bd"/>
</dbReference>
<feature type="transmembrane region" description="Helical" evidence="7">
    <location>
        <begin position="12"/>
        <end position="30"/>
    </location>
</feature>
<dbReference type="RefSeq" id="WP_221251809.1">
    <property type="nucleotide sequence ID" value="NZ_AP024355.1"/>
</dbReference>
<keyword evidence="2" id="KW-1003">Cell membrane</keyword>
<keyword evidence="4" id="KW-0408">Iron</keyword>
<evidence type="ECO:0000259" key="8">
    <source>
        <dbReference type="PROSITE" id="PS51379"/>
    </source>
</evidence>
<keyword evidence="7" id="KW-0812">Transmembrane</keyword>
<protein>
    <submittedName>
        <fullName evidence="9">(Fe-S)-binding protein</fullName>
    </submittedName>
</protein>
<dbReference type="EMBL" id="AP024355">
    <property type="protein sequence ID" value="BCR04356.1"/>
    <property type="molecule type" value="Genomic_DNA"/>
</dbReference>
<evidence type="ECO:0000313" key="10">
    <source>
        <dbReference type="Proteomes" id="UP001319827"/>
    </source>
</evidence>
<dbReference type="PANTHER" id="PTHR30224:SF4">
    <property type="entry name" value="ELECTRON TRANSPORT PROTEIN YCCM-RELATED"/>
    <property type="match status" value="1"/>
</dbReference>
<evidence type="ECO:0000256" key="3">
    <source>
        <dbReference type="ARBA" id="ARBA00022723"/>
    </source>
</evidence>
<evidence type="ECO:0000256" key="5">
    <source>
        <dbReference type="ARBA" id="ARBA00023014"/>
    </source>
</evidence>
<accession>A0ABM8HR30</accession>
<feature type="domain" description="4Fe-4S ferredoxin-type" evidence="8">
    <location>
        <begin position="219"/>
        <end position="240"/>
    </location>
</feature>
<keyword evidence="5" id="KW-0411">Iron-sulfur</keyword>
<dbReference type="SUPFAM" id="SSF54862">
    <property type="entry name" value="4Fe-4S ferredoxins"/>
    <property type="match status" value="1"/>
</dbReference>
<dbReference type="PROSITE" id="PS00198">
    <property type="entry name" value="4FE4S_FER_1"/>
    <property type="match status" value="1"/>
</dbReference>
<feature type="transmembrane region" description="Helical" evidence="7">
    <location>
        <begin position="132"/>
        <end position="153"/>
    </location>
</feature>
<evidence type="ECO:0000256" key="7">
    <source>
        <dbReference type="SAM" id="Phobius"/>
    </source>
</evidence>
<sequence length="328" mass="36036">MQKARLFRHLVQGGFFATCVFLGVQFYLFVRYFEMGAQGDAYLRPPGVEGFLPVGALAGLKYWVLSGRLDPVHPAAVVLLVTFLGISLLARRSFCSWICPVGTLSELVWRLGKWGFGRTWRLWRWLDVALRFAKYALLLFFVKLILIDMPLFALQGFLASPYWAISDVKMLHFFLDMSPTALAVIGGLAALSALYPNFWCRYLCPYGALVGLAALPGPLKIRRQAERCSGCGSCGRNCPSRLPVHVGKAMHSPECTGCLTCVDSCPEPGALVMGLPGMKNGVGRTAFALLVLGLFALGVGTAMLSGHWQSSLSHQDYQRLIPLAGRLR</sequence>